<protein>
    <submittedName>
        <fullName evidence="1">Uncharacterized protein</fullName>
    </submittedName>
</protein>
<keyword evidence="2" id="KW-1185">Reference proteome</keyword>
<dbReference type="GeneID" id="54581006"/>
<name>A0A6A6J302_9PLEO</name>
<sequence length="81" mass="9505">MRFIYRAEALWLSTPAKIVLELMALDTSHFDSCSHHSAAPMRLSDRMAKEYYFRMFQDAGSTKEHDMLLPMAFNRDETDTR</sequence>
<proteinExistence type="predicted"/>
<evidence type="ECO:0000313" key="1">
    <source>
        <dbReference type="EMBL" id="KAF2256948.1"/>
    </source>
</evidence>
<reference evidence="1" key="1">
    <citation type="journal article" date="2020" name="Stud. Mycol.">
        <title>101 Dothideomycetes genomes: a test case for predicting lifestyles and emergence of pathogens.</title>
        <authorList>
            <person name="Haridas S."/>
            <person name="Albert R."/>
            <person name="Binder M."/>
            <person name="Bloem J."/>
            <person name="Labutti K."/>
            <person name="Salamov A."/>
            <person name="Andreopoulos B."/>
            <person name="Baker S."/>
            <person name="Barry K."/>
            <person name="Bills G."/>
            <person name="Bluhm B."/>
            <person name="Cannon C."/>
            <person name="Castanera R."/>
            <person name="Culley D."/>
            <person name="Daum C."/>
            <person name="Ezra D."/>
            <person name="Gonzalez J."/>
            <person name="Henrissat B."/>
            <person name="Kuo A."/>
            <person name="Liang C."/>
            <person name="Lipzen A."/>
            <person name="Lutzoni F."/>
            <person name="Magnuson J."/>
            <person name="Mondo S."/>
            <person name="Nolan M."/>
            <person name="Ohm R."/>
            <person name="Pangilinan J."/>
            <person name="Park H.-J."/>
            <person name="Ramirez L."/>
            <person name="Alfaro M."/>
            <person name="Sun H."/>
            <person name="Tritt A."/>
            <person name="Yoshinaga Y."/>
            <person name="Zwiers L.-H."/>
            <person name="Turgeon B."/>
            <person name="Goodwin S."/>
            <person name="Spatafora J."/>
            <person name="Crous P."/>
            <person name="Grigoriev I."/>
        </authorList>
    </citation>
    <scope>NUCLEOTIDE SEQUENCE</scope>
    <source>
        <strain evidence="1">CBS 122368</strain>
    </source>
</reference>
<gene>
    <name evidence="1" type="ORF">BU26DRAFT_513683</name>
</gene>
<dbReference type="EMBL" id="ML987189">
    <property type="protein sequence ID" value="KAF2256948.1"/>
    <property type="molecule type" value="Genomic_DNA"/>
</dbReference>
<accession>A0A6A6J302</accession>
<dbReference type="RefSeq" id="XP_033691952.1">
    <property type="nucleotide sequence ID" value="XM_033827676.1"/>
</dbReference>
<organism evidence="1 2">
    <name type="scientific">Trematosphaeria pertusa</name>
    <dbReference type="NCBI Taxonomy" id="390896"/>
    <lineage>
        <taxon>Eukaryota</taxon>
        <taxon>Fungi</taxon>
        <taxon>Dikarya</taxon>
        <taxon>Ascomycota</taxon>
        <taxon>Pezizomycotina</taxon>
        <taxon>Dothideomycetes</taxon>
        <taxon>Pleosporomycetidae</taxon>
        <taxon>Pleosporales</taxon>
        <taxon>Massarineae</taxon>
        <taxon>Trematosphaeriaceae</taxon>
        <taxon>Trematosphaeria</taxon>
    </lineage>
</organism>
<dbReference type="Proteomes" id="UP000800094">
    <property type="component" value="Unassembled WGS sequence"/>
</dbReference>
<evidence type="ECO:0000313" key="2">
    <source>
        <dbReference type="Proteomes" id="UP000800094"/>
    </source>
</evidence>
<dbReference type="AlphaFoldDB" id="A0A6A6J302"/>